<keyword evidence="4" id="KW-0539">Nucleus</keyword>
<evidence type="ECO:0000256" key="1">
    <source>
        <dbReference type="ARBA" id="ARBA00004123"/>
    </source>
</evidence>
<dbReference type="STRING" id="5098.A0A507R4J5"/>
<dbReference type="Proteomes" id="UP000319663">
    <property type="component" value="Unassembled WGS sequence"/>
</dbReference>
<proteinExistence type="predicted"/>
<evidence type="ECO:0000256" key="4">
    <source>
        <dbReference type="ARBA" id="ARBA00023242"/>
    </source>
</evidence>
<comment type="subcellular location">
    <subcellularLocation>
        <location evidence="1">Nucleus</location>
    </subcellularLocation>
</comment>
<keyword evidence="2" id="KW-0805">Transcription regulation</keyword>
<name>A0A507R4J5_MONPU</name>
<organism evidence="6 7">
    <name type="scientific">Monascus purpureus</name>
    <name type="common">Red mold</name>
    <name type="synonym">Monascus anka</name>
    <dbReference type="NCBI Taxonomy" id="5098"/>
    <lineage>
        <taxon>Eukaryota</taxon>
        <taxon>Fungi</taxon>
        <taxon>Dikarya</taxon>
        <taxon>Ascomycota</taxon>
        <taxon>Pezizomycotina</taxon>
        <taxon>Eurotiomycetes</taxon>
        <taxon>Eurotiomycetidae</taxon>
        <taxon>Eurotiales</taxon>
        <taxon>Aspergillaceae</taxon>
        <taxon>Monascus</taxon>
    </lineage>
</organism>
<dbReference type="EMBL" id="VIFY01000011">
    <property type="protein sequence ID" value="TQB76222.1"/>
    <property type="molecule type" value="Genomic_DNA"/>
</dbReference>
<accession>A0A507R4J5</accession>
<dbReference type="CDD" id="cd12148">
    <property type="entry name" value="fungal_TF_MHR"/>
    <property type="match status" value="1"/>
</dbReference>
<dbReference type="PANTHER" id="PTHR31001">
    <property type="entry name" value="UNCHARACTERIZED TRANSCRIPTIONAL REGULATORY PROTEIN"/>
    <property type="match status" value="1"/>
</dbReference>
<feature type="compositionally biased region" description="Polar residues" evidence="5">
    <location>
        <begin position="28"/>
        <end position="40"/>
    </location>
</feature>
<feature type="region of interest" description="Disordered" evidence="5">
    <location>
        <begin position="528"/>
        <end position="553"/>
    </location>
</feature>
<keyword evidence="7" id="KW-1185">Reference proteome</keyword>
<evidence type="ECO:0000256" key="2">
    <source>
        <dbReference type="ARBA" id="ARBA00023015"/>
    </source>
</evidence>
<evidence type="ECO:0008006" key="8">
    <source>
        <dbReference type="Google" id="ProtNLM"/>
    </source>
</evidence>
<protein>
    <recommendedName>
        <fullName evidence="8">Transcription factor domain-containing protein</fullName>
    </recommendedName>
</protein>
<dbReference type="AlphaFoldDB" id="A0A507R4J5"/>
<evidence type="ECO:0000313" key="6">
    <source>
        <dbReference type="EMBL" id="TQB76222.1"/>
    </source>
</evidence>
<evidence type="ECO:0000313" key="7">
    <source>
        <dbReference type="Proteomes" id="UP000319663"/>
    </source>
</evidence>
<sequence>MSHVQDRLQHLENLVLSFAQQKRLEDQQGVSPGSASFSHSNSEHGPPNVGTLAEKETTPLPHPGRLVVKDDGISYIDGAHWRAILDEINEMKASMEDTEEDTETIEYGSSESSYPQLLFGIHEIPSKDELLADLPPRSVADYLISRVLEIDEPSIALIHIPTFLKQYYAFWLKLDDVSIPWLGFFFSVLGIAASSYMRYQRPLPDHFGNLKDARDLYLKRTAQCIVLSNYTVPGRYKVETLMLYTWGELFRNADAQVGLSFLIGITYSSLGRRNEATVLVSPLPNGHHDSVPNLHENAMHLPPSRPETERTPASYIRAKGRIMYVFGQISDLAYSHHEPVPYGKVLELDKKLDEAHDLMPPFFQIRPLEMSIGDRVETITRRFSLDILYQKARWVLHRRYLADVGSDPRYDYSRYVCINAAKQVLRHQVVLYHESQPGGRLYGDIHVTSSLQTNDYLAAAMIICVEVSQNREQHGYPGDKVSREELLSILEKSHNIFKDQRDQSTDAQRGCDALAIMLSRVKAGRHGASNCQTATLSNGRTSLDPSYSHSQDSPTDIRLLAETPIHDGPQSSGTNQLDSVTLASSATEVTLPQTRSISSAGLGVIEDMLNTPSNIDWQLWELRMQGFDTVTPNNLTYSDMMSWTGINEFDS</sequence>
<evidence type="ECO:0000256" key="5">
    <source>
        <dbReference type="SAM" id="MobiDB-lite"/>
    </source>
</evidence>
<reference evidence="6 7" key="1">
    <citation type="submission" date="2019-06" db="EMBL/GenBank/DDBJ databases">
        <title>Wine fermentation using esterase from Monascus purpureus.</title>
        <authorList>
            <person name="Geng C."/>
            <person name="Zhang Y."/>
        </authorList>
    </citation>
    <scope>NUCLEOTIDE SEQUENCE [LARGE SCALE GENOMIC DNA]</scope>
    <source>
        <strain evidence="6">HQ1</strain>
    </source>
</reference>
<feature type="compositionally biased region" description="Polar residues" evidence="5">
    <location>
        <begin position="529"/>
        <end position="553"/>
    </location>
</feature>
<feature type="region of interest" description="Disordered" evidence="5">
    <location>
        <begin position="25"/>
        <end position="64"/>
    </location>
</feature>
<dbReference type="InterPro" id="IPR050613">
    <property type="entry name" value="Sec_Metabolite_Reg"/>
</dbReference>
<comment type="caution">
    <text evidence="6">The sequence shown here is derived from an EMBL/GenBank/DDBJ whole genome shotgun (WGS) entry which is preliminary data.</text>
</comment>
<evidence type="ECO:0000256" key="3">
    <source>
        <dbReference type="ARBA" id="ARBA00023163"/>
    </source>
</evidence>
<dbReference type="GO" id="GO:0005634">
    <property type="term" value="C:nucleus"/>
    <property type="evidence" value="ECO:0007669"/>
    <property type="project" value="UniProtKB-SubCell"/>
</dbReference>
<keyword evidence="3" id="KW-0804">Transcription</keyword>
<dbReference type="PANTHER" id="PTHR31001:SF86">
    <property type="entry name" value="ZN(II)2CYS6 TRANSCRIPTION FACTOR (EUROFUNG)"/>
    <property type="match status" value="1"/>
</dbReference>
<gene>
    <name evidence="6" type="ORF">MPDQ_000529</name>
</gene>